<dbReference type="EMBL" id="PYOC01000012">
    <property type="protein sequence ID" value="PSV43601.1"/>
    <property type="molecule type" value="Genomic_DNA"/>
</dbReference>
<proteinExistence type="predicted"/>
<comment type="caution">
    <text evidence="1">The sequence shown here is derived from an EMBL/GenBank/DDBJ whole genome shotgun (WGS) entry which is preliminary data.</text>
</comment>
<dbReference type="RefSeq" id="WP_107255473.1">
    <property type="nucleotide sequence ID" value="NZ_PYOC01000012.1"/>
</dbReference>
<protein>
    <submittedName>
        <fullName evidence="1">Uncharacterized protein</fullName>
    </submittedName>
</protein>
<reference evidence="1 2" key="1">
    <citation type="submission" date="2018-03" db="EMBL/GenBank/DDBJ databases">
        <title>Whole genome sequencing of Histamine producing bacteria.</title>
        <authorList>
            <person name="Butler K."/>
        </authorList>
    </citation>
    <scope>NUCLEOTIDE SEQUENCE [LARGE SCALE GENOMIC DNA]</scope>
    <source>
        <strain evidence="1 2">ATCC 19614</strain>
    </source>
</reference>
<gene>
    <name evidence="1" type="ORF">C9J47_22295</name>
</gene>
<sequence>MLFKYEDKNVKAEVCIVTPEMAHNLLKANKRNRTPSLRYVKSYVRQIKAGEWVINGDTIKIDVDGVIVDGQHRLMAIVESGVPVQYVIVTGLPKKAFSTVDIGNSRKAGQLLNMSSGGEISTADATRAVSTAKLIRNFLDSKNKNDFSFTSKPGEVNVDFEYTESMSGLMDSVAWSKKNKDYGIPAVLAAFHWLITSTCEDGHYFFNGLAKPAAERSPAFANAADYLLRQRAKYDNTNKGKTFNFKVLFATYHAVIKKNTTIRVPTLMVVPEGLK</sequence>
<evidence type="ECO:0000313" key="2">
    <source>
        <dbReference type="Proteomes" id="UP000241803"/>
    </source>
</evidence>
<organism evidence="1 2">
    <name type="scientific">Photobacterium indicum</name>
    <dbReference type="NCBI Taxonomy" id="81447"/>
    <lineage>
        <taxon>Bacteria</taxon>
        <taxon>Pseudomonadati</taxon>
        <taxon>Pseudomonadota</taxon>
        <taxon>Gammaproteobacteria</taxon>
        <taxon>Vibrionales</taxon>
        <taxon>Vibrionaceae</taxon>
        <taxon>Photobacterium</taxon>
    </lineage>
</organism>
<keyword evidence="2" id="KW-1185">Reference proteome</keyword>
<accession>A0A2T3L3C7</accession>
<dbReference type="AlphaFoldDB" id="A0A2T3L3C7"/>
<dbReference type="Proteomes" id="UP000241803">
    <property type="component" value="Unassembled WGS sequence"/>
</dbReference>
<evidence type="ECO:0000313" key="1">
    <source>
        <dbReference type="EMBL" id="PSV43601.1"/>
    </source>
</evidence>
<name>A0A2T3L3C7_9GAMM</name>